<name>A0A369J292_HYPMA</name>
<keyword evidence="3" id="KW-1185">Reference proteome</keyword>
<protein>
    <submittedName>
        <fullName evidence="2">Uncharacterized protein</fullName>
    </submittedName>
</protein>
<accession>A0A369J292</accession>
<dbReference type="EMBL" id="LUEZ02000134">
    <property type="protein sequence ID" value="RDB16098.1"/>
    <property type="molecule type" value="Genomic_DNA"/>
</dbReference>
<proteinExistence type="predicted"/>
<organism evidence="2 3">
    <name type="scientific">Hypsizygus marmoreus</name>
    <name type="common">White beech mushroom</name>
    <name type="synonym">Agaricus marmoreus</name>
    <dbReference type="NCBI Taxonomy" id="39966"/>
    <lineage>
        <taxon>Eukaryota</taxon>
        <taxon>Fungi</taxon>
        <taxon>Dikarya</taxon>
        <taxon>Basidiomycota</taxon>
        <taxon>Agaricomycotina</taxon>
        <taxon>Agaricomycetes</taxon>
        <taxon>Agaricomycetidae</taxon>
        <taxon>Agaricales</taxon>
        <taxon>Tricholomatineae</taxon>
        <taxon>Lyophyllaceae</taxon>
        <taxon>Hypsizygus</taxon>
    </lineage>
</organism>
<keyword evidence="1" id="KW-1133">Transmembrane helix</keyword>
<reference evidence="2" key="1">
    <citation type="submission" date="2018-04" db="EMBL/GenBank/DDBJ databases">
        <title>Whole genome sequencing of Hypsizygus marmoreus.</title>
        <authorList>
            <person name="Choi I.-G."/>
            <person name="Min B."/>
            <person name="Kim J.-G."/>
            <person name="Kim S."/>
            <person name="Oh Y.-L."/>
            <person name="Kong W.-S."/>
            <person name="Park H."/>
            <person name="Jeong J."/>
            <person name="Song E.-S."/>
        </authorList>
    </citation>
    <scope>NUCLEOTIDE SEQUENCE [LARGE SCALE GENOMIC DNA]</scope>
    <source>
        <strain evidence="2">51987-8</strain>
    </source>
</reference>
<dbReference type="Proteomes" id="UP000076154">
    <property type="component" value="Unassembled WGS sequence"/>
</dbReference>
<keyword evidence="1" id="KW-0472">Membrane</keyword>
<dbReference type="InParanoid" id="A0A369J292"/>
<evidence type="ECO:0000256" key="1">
    <source>
        <dbReference type="SAM" id="Phobius"/>
    </source>
</evidence>
<feature type="transmembrane region" description="Helical" evidence="1">
    <location>
        <begin position="20"/>
        <end position="40"/>
    </location>
</feature>
<keyword evidence="1" id="KW-0812">Transmembrane</keyword>
<gene>
    <name evidence="2" type="ORF">Hypma_003406</name>
</gene>
<evidence type="ECO:0000313" key="3">
    <source>
        <dbReference type="Proteomes" id="UP000076154"/>
    </source>
</evidence>
<comment type="caution">
    <text evidence="2">The sequence shown here is derived from an EMBL/GenBank/DDBJ whole genome shotgun (WGS) entry which is preliminary data.</text>
</comment>
<evidence type="ECO:0000313" key="2">
    <source>
        <dbReference type="EMBL" id="RDB16098.1"/>
    </source>
</evidence>
<dbReference type="AlphaFoldDB" id="A0A369J292"/>
<sequence length="95" mass="10435">METGKGEGRARQANVHVGSIFLETMFVLSFSAHAILPTALRSFSISFNASPHLATPAHNPHDDLTNGSCIKNNANATYQDRDDAILVNEWKVFSY</sequence>